<evidence type="ECO:0000313" key="2">
    <source>
        <dbReference type="Proteomes" id="UP001597468"/>
    </source>
</evidence>
<comment type="caution">
    <text evidence="1">The sequence shown here is derived from an EMBL/GenBank/DDBJ whole genome shotgun (WGS) entry which is preliminary data.</text>
</comment>
<dbReference type="RefSeq" id="WP_380754101.1">
    <property type="nucleotide sequence ID" value="NZ_JBHULT010000011.1"/>
</dbReference>
<dbReference type="Pfam" id="PF13715">
    <property type="entry name" value="CarbopepD_reg_2"/>
    <property type="match status" value="1"/>
</dbReference>
<proteinExistence type="predicted"/>
<dbReference type="InterPro" id="IPR008969">
    <property type="entry name" value="CarboxyPept-like_regulatory"/>
</dbReference>
<keyword evidence="2" id="KW-1185">Reference proteome</keyword>
<sequence>MKKINHTRRLILILLMIFVALPVSLSAENFPDLTTKDIIRAEYFGKVVSSRNGQPLASAYLSVNGTNISTVTNNDGEFSLKVPDNLTDVTVTVSHLGYRSKTLPLDYFRGDDVVVELDESMEELSEVAIFTYTDPQAVVKNMLRNRGSNYFTESLDMTAFYRETIKRGRKNVSLSEAVVTIHKTPYSNTVSDKISLIKARKTADYDRLDTLALKLRGGPYNTVNIDLMKNPDFMFRNEGLNNYKFSFDPPTRINDRYLYVVNFEELAKDYPWYFGKLYIDAENFTLVKGSFNLNVDNRAAATALFVKKKPGGTKVYPISVHYDIEYRERDGRWYFGYGKTDLEFVVNWKRRLFNSRYRVNSELAVTDWQPAEGKFKRDENYINPNIVMIDDVSGFADVAFWGENNIIEPDESIEKAIDKIRKNLEENNQL</sequence>
<gene>
    <name evidence="1" type="ORF">ACFSTG_13635</name>
</gene>
<organism evidence="1 2">
    <name type="scientific">Salinimicrobium flavum</name>
    <dbReference type="NCBI Taxonomy" id="1737065"/>
    <lineage>
        <taxon>Bacteria</taxon>
        <taxon>Pseudomonadati</taxon>
        <taxon>Bacteroidota</taxon>
        <taxon>Flavobacteriia</taxon>
        <taxon>Flavobacteriales</taxon>
        <taxon>Flavobacteriaceae</taxon>
        <taxon>Salinimicrobium</taxon>
    </lineage>
</organism>
<reference evidence="2" key="1">
    <citation type="journal article" date="2019" name="Int. J. Syst. Evol. Microbiol.">
        <title>The Global Catalogue of Microorganisms (GCM) 10K type strain sequencing project: providing services to taxonomists for standard genome sequencing and annotation.</title>
        <authorList>
            <consortium name="The Broad Institute Genomics Platform"/>
            <consortium name="The Broad Institute Genome Sequencing Center for Infectious Disease"/>
            <person name="Wu L."/>
            <person name="Ma J."/>
        </authorList>
    </citation>
    <scope>NUCLEOTIDE SEQUENCE [LARGE SCALE GENOMIC DNA]</scope>
    <source>
        <strain evidence="2">KCTC 42585</strain>
    </source>
</reference>
<dbReference type="EMBL" id="JBHULT010000011">
    <property type="protein sequence ID" value="MFD2518944.1"/>
    <property type="molecule type" value="Genomic_DNA"/>
</dbReference>
<dbReference type="Proteomes" id="UP001597468">
    <property type="component" value="Unassembled WGS sequence"/>
</dbReference>
<dbReference type="SUPFAM" id="SSF49464">
    <property type="entry name" value="Carboxypeptidase regulatory domain-like"/>
    <property type="match status" value="1"/>
</dbReference>
<accession>A0ABW5J1C3</accession>
<protein>
    <submittedName>
        <fullName evidence="1">Carboxypeptidase-like regulatory domain-containing protein</fullName>
    </submittedName>
</protein>
<name>A0ABW5J1C3_9FLAO</name>
<evidence type="ECO:0000313" key="1">
    <source>
        <dbReference type="EMBL" id="MFD2518944.1"/>
    </source>
</evidence>
<dbReference type="Gene3D" id="2.60.40.1120">
    <property type="entry name" value="Carboxypeptidase-like, regulatory domain"/>
    <property type="match status" value="1"/>
</dbReference>